<reference evidence="1" key="1">
    <citation type="submission" date="2023-01" db="EMBL/GenBank/DDBJ databases">
        <title>Whole-genome sequence of Pseudomonas putida NBRC 14671.</title>
        <authorList>
            <person name="Morohoshi T."/>
            <person name="Someya N."/>
        </authorList>
    </citation>
    <scope>NUCLEOTIDE SEQUENCE</scope>
    <source>
        <strain evidence="1">NBRC 14671</strain>
    </source>
</reference>
<sequence length="73" mass="7878">MSRTETIEENGIRVVVSNHGLSSGWDIVSLLVDGMDPQSGRAGEFATDKDAIRAAFERGEAERQKRQAKSSGA</sequence>
<protein>
    <submittedName>
        <fullName evidence="1">Uncharacterized protein</fullName>
    </submittedName>
</protein>
<dbReference type="EMBL" id="BSKJ01000003">
    <property type="protein sequence ID" value="GLO34877.1"/>
    <property type="molecule type" value="Genomic_DNA"/>
</dbReference>
<evidence type="ECO:0000313" key="1">
    <source>
        <dbReference type="EMBL" id="GLO34877.1"/>
    </source>
</evidence>
<dbReference type="AlphaFoldDB" id="A0AA37VSH4"/>
<name>A0AA37VSH4_PSEPU</name>
<dbReference type="Proteomes" id="UP001161257">
    <property type="component" value="Unassembled WGS sequence"/>
</dbReference>
<comment type="caution">
    <text evidence="1">The sequence shown here is derived from an EMBL/GenBank/DDBJ whole genome shotgun (WGS) entry which is preliminary data.</text>
</comment>
<gene>
    <name evidence="1" type="ORF">PPUN14671_17100</name>
</gene>
<dbReference type="RefSeq" id="WP_284355767.1">
    <property type="nucleotide sequence ID" value="NZ_BSKF01000009.1"/>
</dbReference>
<accession>A0AA37VSH4</accession>
<evidence type="ECO:0000313" key="2">
    <source>
        <dbReference type="Proteomes" id="UP001161257"/>
    </source>
</evidence>
<proteinExistence type="predicted"/>
<organism evidence="1 2">
    <name type="scientific">Pseudomonas putida</name>
    <name type="common">Arthrobacter siderocapsulatus</name>
    <dbReference type="NCBI Taxonomy" id="303"/>
    <lineage>
        <taxon>Bacteria</taxon>
        <taxon>Pseudomonadati</taxon>
        <taxon>Pseudomonadota</taxon>
        <taxon>Gammaproteobacteria</taxon>
        <taxon>Pseudomonadales</taxon>
        <taxon>Pseudomonadaceae</taxon>
        <taxon>Pseudomonas</taxon>
    </lineage>
</organism>